<protein>
    <submittedName>
        <fullName evidence="2">DUF4157 domain-containing protein</fullName>
    </submittedName>
</protein>
<proteinExistence type="predicted"/>
<evidence type="ECO:0000313" key="3">
    <source>
        <dbReference type="Proteomes" id="UP000429232"/>
    </source>
</evidence>
<reference evidence="2 3" key="1">
    <citation type="submission" date="2020-12" db="EMBL/GenBank/DDBJ databases">
        <title>HMF7856_wgs.fasta genome submission.</title>
        <authorList>
            <person name="Kang H."/>
            <person name="Kim H."/>
            <person name="Joh K."/>
        </authorList>
    </citation>
    <scope>NUCLEOTIDE SEQUENCE [LARGE SCALE GENOMIC DNA]</scope>
    <source>
        <strain evidence="2 3">HMF7856</strain>
    </source>
</reference>
<dbReference type="AlphaFoldDB" id="A0A7T7FAC1"/>
<dbReference type="Proteomes" id="UP000429232">
    <property type="component" value="Chromosome"/>
</dbReference>
<organism evidence="2 3">
    <name type="scientific">Mucilaginibacter ginkgonis</name>
    <dbReference type="NCBI Taxonomy" id="2682091"/>
    <lineage>
        <taxon>Bacteria</taxon>
        <taxon>Pseudomonadati</taxon>
        <taxon>Bacteroidota</taxon>
        <taxon>Sphingobacteriia</taxon>
        <taxon>Sphingobacteriales</taxon>
        <taxon>Sphingobacteriaceae</taxon>
        <taxon>Mucilaginibacter</taxon>
    </lineage>
</organism>
<dbReference type="Pfam" id="PF13699">
    <property type="entry name" value="eCIS_core"/>
    <property type="match status" value="1"/>
</dbReference>
<gene>
    <name evidence="2" type="ORF">GO620_015265</name>
</gene>
<evidence type="ECO:0000259" key="1">
    <source>
        <dbReference type="Pfam" id="PF13699"/>
    </source>
</evidence>
<feature type="domain" description="eCIS core" evidence="1">
    <location>
        <begin position="13"/>
        <end position="74"/>
    </location>
</feature>
<sequence>MPKKEKSAAFVQLRTGIEALSGMDTSEVKVHTNSEKPAQLSIAKGSYSKEIHLAPGQEEHLPHEAWHVVQQRTGKVKPVKAAKTEMINDNTTLEQEADRMGKATIERKTL</sequence>
<dbReference type="KEGG" id="mgik:GO620_015265"/>
<dbReference type="InterPro" id="IPR025295">
    <property type="entry name" value="eCIS_core_dom"/>
</dbReference>
<keyword evidence="3" id="KW-1185">Reference proteome</keyword>
<evidence type="ECO:0000313" key="2">
    <source>
        <dbReference type="EMBL" id="QQL49513.1"/>
    </source>
</evidence>
<dbReference type="RefSeq" id="WP_198173541.1">
    <property type="nucleotide sequence ID" value="NZ_CP066775.1"/>
</dbReference>
<name>A0A7T7FAC1_9SPHI</name>
<dbReference type="EMBL" id="CP066775">
    <property type="protein sequence ID" value="QQL49513.1"/>
    <property type="molecule type" value="Genomic_DNA"/>
</dbReference>
<accession>A0A7T7FAC1</accession>